<dbReference type="Pfam" id="PF03472">
    <property type="entry name" value="Autoind_bind"/>
    <property type="match status" value="1"/>
</dbReference>
<dbReference type="GO" id="GO:0003677">
    <property type="term" value="F:DNA binding"/>
    <property type="evidence" value="ECO:0007669"/>
    <property type="project" value="UniProtKB-KW"/>
</dbReference>
<dbReference type="PROSITE" id="PS00622">
    <property type="entry name" value="HTH_LUXR_1"/>
    <property type="match status" value="1"/>
</dbReference>
<evidence type="ECO:0000259" key="4">
    <source>
        <dbReference type="PROSITE" id="PS50043"/>
    </source>
</evidence>
<dbReference type="PROSITE" id="PS50043">
    <property type="entry name" value="HTH_LUXR_2"/>
    <property type="match status" value="1"/>
</dbReference>
<dbReference type="GO" id="GO:0006355">
    <property type="term" value="P:regulation of DNA-templated transcription"/>
    <property type="evidence" value="ECO:0007669"/>
    <property type="project" value="InterPro"/>
</dbReference>
<dbReference type="SUPFAM" id="SSF75516">
    <property type="entry name" value="Pheromone-binding domain of LuxR-like quorum-sensing transcription factors"/>
    <property type="match status" value="1"/>
</dbReference>
<feature type="domain" description="HTH luxR-type" evidence="4">
    <location>
        <begin position="175"/>
        <end position="241"/>
    </location>
</feature>
<dbReference type="PANTHER" id="PTHR44688:SF16">
    <property type="entry name" value="DNA-BINDING TRANSCRIPTIONAL ACTIVATOR DEVR_DOSR"/>
    <property type="match status" value="1"/>
</dbReference>
<dbReference type="EMBL" id="WUWG01000001">
    <property type="protein sequence ID" value="MXU64751.1"/>
    <property type="molecule type" value="Genomic_DNA"/>
</dbReference>
<dbReference type="Gene3D" id="1.10.10.10">
    <property type="entry name" value="Winged helix-like DNA-binding domain superfamily/Winged helix DNA-binding domain"/>
    <property type="match status" value="1"/>
</dbReference>
<gene>
    <name evidence="5" type="ORF">GSH16_04785</name>
</gene>
<sequence length="247" mass="27549">MTLPNRTALEDYVAAVESAEAPSELWSLTIAYFASQRIDMVSYHHLPPVGADDQGQVLVVAEGFPPEWVGIYTQRRLYQVDPIPAFAKTATRPARWSEILAEMQLGPEEREYLAEARAYIHCDGLAVQVFGPAGRNGYFGLGFGADPTEHPPEQVREMQWVCQLGHLRYCEMLNEIRPNVVELSRRENEVLEWVARGKSNMDIATILGVSVHTVDAYLRRVFLKLGTSDRVTAAIRGLGSGLIHGEV</sequence>
<dbReference type="InterPro" id="IPR016032">
    <property type="entry name" value="Sig_transdc_resp-reg_C-effctor"/>
</dbReference>
<dbReference type="InterPro" id="IPR005143">
    <property type="entry name" value="TF_LuxR_autoind-bd_dom"/>
</dbReference>
<dbReference type="SMART" id="SM00421">
    <property type="entry name" value="HTH_LUXR"/>
    <property type="match status" value="1"/>
</dbReference>
<evidence type="ECO:0000313" key="6">
    <source>
        <dbReference type="Proteomes" id="UP000436016"/>
    </source>
</evidence>
<evidence type="ECO:0000256" key="2">
    <source>
        <dbReference type="ARBA" id="ARBA00023125"/>
    </source>
</evidence>
<dbReference type="PRINTS" id="PR00038">
    <property type="entry name" value="HTHLUXR"/>
</dbReference>
<dbReference type="Proteomes" id="UP000436016">
    <property type="component" value="Unassembled WGS sequence"/>
</dbReference>
<evidence type="ECO:0000256" key="1">
    <source>
        <dbReference type="ARBA" id="ARBA00023015"/>
    </source>
</evidence>
<dbReference type="AlphaFoldDB" id="A0A6B0U0V2"/>
<dbReference type="Pfam" id="PF00196">
    <property type="entry name" value="GerE"/>
    <property type="match status" value="1"/>
</dbReference>
<evidence type="ECO:0000313" key="5">
    <source>
        <dbReference type="EMBL" id="MXU64751.1"/>
    </source>
</evidence>
<dbReference type="CDD" id="cd06170">
    <property type="entry name" value="LuxR_C_like"/>
    <property type="match status" value="1"/>
</dbReference>
<dbReference type="SUPFAM" id="SSF46894">
    <property type="entry name" value="C-terminal effector domain of the bipartite response regulators"/>
    <property type="match status" value="1"/>
</dbReference>
<keyword evidence="3" id="KW-0804">Transcription</keyword>
<dbReference type="InterPro" id="IPR036693">
    <property type="entry name" value="TF_LuxR_autoind-bd_dom_sf"/>
</dbReference>
<dbReference type="InterPro" id="IPR036388">
    <property type="entry name" value="WH-like_DNA-bd_sf"/>
</dbReference>
<name>A0A6B0U0V2_9RHOB</name>
<proteinExistence type="predicted"/>
<dbReference type="InterPro" id="IPR000792">
    <property type="entry name" value="Tscrpt_reg_LuxR_C"/>
</dbReference>
<reference evidence="5 6" key="1">
    <citation type="submission" date="2019-12" db="EMBL/GenBank/DDBJ databases">
        <title>Strain KN286 was isolated from seawater, which was collected from Caroline Seamount in the tropical western Pacific.</title>
        <authorList>
            <person name="Wang Q."/>
        </authorList>
    </citation>
    <scope>NUCLEOTIDE SEQUENCE [LARGE SCALE GENOMIC DNA]</scope>
    <source>
        <strain evidence="5 6">KN286</strain>
    </source>
</reference>
<dbReference type="PANTHER" id="PTHR44688">
    <property type="entry name" value="DNA-BINDING TRANSCRIPTIONAL ACTIVATOR DEVR_DOSR"/>
    <property type="match status" value="1"/>
</dbReference>
<dbReference type="Gene3D" id="3.30.450.80">
    <property type="entry name" value="Transcription factor LuxR-like, autoinducer-binding domain"/>
    <property type="match status" value="1"/>
</dbReference>
<keyword evidence="1" id="KW-0805">Transcription regulation</keyword>
<accession>A0A6B0U0V2</accession>
<protein>
    <submittedName>
        <fullName evidence="5">LuxR family transcriptional regulator</fullName>
    </submittedName>
</protein>
<keyword evidence="6" id="KW-1185">Reference proteome</keyword>
<dbReference type="RefSeq" id="WP_160852421.1">
    <property type="nucleotide sequence ID" value="NZ_WUWG01000001.1"/>
</dbReference>
<keyword evidence="2" id="KW-0238">DNA-binding</keyword>
<evidence type="ECO:0000256" key="3">
    <source>
        <dbReference type="ARBA" id="ARBA00023163"/>
    </source>
</evidence>
<organism evidence="5 6">
    <name type="scientific">Oceanomicrobium pacificus</name>
    <dbReference type="NCBI Taxonomy" id="2692916"/>
    <lineage>
        <taxon>Bacteria</taxon>
        <taxon>Pseudomonadati</taxon>
        <taxon>Pseudomonadota</taxon>
        <taxon>Alphaproteobacteria</taxon>
        <taxon>Rhodobacterales</taxon>
        <taxon>Paracoccaceae</taxon>
        <taxon>Oceanomicrobium</taxon>
    </lineage>
</organism>
<comment type="caution">
    <text evidence="5">The sequence shown here is derived from an EMBL/GenBank/DDBJ whole genome shotgun (WGS) entry which is preliminary data.</text>
</comment>